<dbReference type="eggNOG" id="KOG1611">
    <property type="taxonomic scope" value="Eukaryota"/>
</dbReference>
<gene>
    <name evidence="1" type="ORF">CFIO01_09576</name>
</gene>
<protein>
    <submittedName>
        <fullName evidence="1">Short-chain dehydrogenase</fullName>
    </submittedName>
</protein>
<dbReference type="Proteomes" id="UP000020467">
    <property type="component" value="Unassembled WGS sequence"/>
</dbReference>
<dbReference type="InterPro" id="IPR036291">
    <property type="entry name" value="NAD(P)-bd_dom_sf"/>
</dbReference>
<dbReference type="PANTHER" id="PTHR45458:SF3">
    <property type="entry name" value="CHAIN DEHYDROGENASE (ATSC), PUTATIVE-RELATED"/>
    <property type="match status" value="1"/>
</dbReference>
<dbReference type="InterPro" id="IPR002347">
    <property type="entry name" value="SDR_fam"/>
</dbReference>
<dbReference type="PANTHER" id="PTHR45458">
    <property type="entry name" value="SHORT-CHAIN DEHYDROGENASE/REDUCTASE SDR"/>
    <property type="match status" value="1"/>
</dbReference>
<dbReference type="GO" id="GO:0016616">
    <property type="term" value="F:oxidoreductase activity, acting on the CH-OH group of donors, NAD or NADP as acceptor"/>
    <property type="evidence" value="ECO:0007669"/>
    <property type="project" value="TreeGrafter"/>
</dbReference>
<reference evidence="1 2" key="1">
    <citation type="submission" date="2014-02" db="EMBL/GenBank/DDBJ databases">
        <title>The genome sequence of Colletotrichum fioriniae PJ7.</title>
        <authorList>
            <person name="Baroncelli R."/>
            <person name="Thon M.R."/>
        </authorList>
    </citation>
    <scope>NUCLEOTIDE SEQUENCE [LARGE SCALE GENOMIC DNA]</scope>
    <source>
        <strain evidence="1 2">PJ7</strain>
    </source>
</reference>
<proteinExistence type="predicted"/>
<dbReference type="Pfam" id="PF00106">
    <property type="entry name" value="adh_short"/>
    <property type="match status" value="1"/>
</dbReference>
<dbReference type="EMBL" id="JARH01001058">
    <property type="protein sequence ID" value="EXF73455.1"/>
    <property type="molecule type" value="Genomic_DNA"/>
</dbReference>
<dbReference type="OrthoDB" id="7289984at2759"/>
<evidence type="ECO:0000313" key="2">
    <source>
        <dbReference type="Proteomes" id="UP000020467"/>
    </source>
</evidence>
<dbReference type="InterPro" id="IPR052184">
    <property type="entry name" value="SDR_enzymes"/>
</dbReference>
<dbReference type="HOGENOM" id="CLU_010194_9_2_1"/>
<dbReference type="Gene3D" id="3.40.50.720">
    <property type="entry name" value="NAD(P)-binding Rossmann-like Domain"/>
    <property type="match status" value="1"/>
</dbReference>
<dbReference type="KEGG" id="cfj:CFIO01_09576"/>
<dbReference type="AlphaFoldDB" id="A0A010Q9U9"/>
<organism evidence="1 2">
    <name type="scientific">Colletotrichum fioriniae PJ7</name>
    <dbReference type="NCBI Taxonomy" id="1445577"/>
    <lineage>
        <taxon>Eukaryota</taxon>
        <taxon>Fungi</taxon>
        <taxon>Dikarya</taxon>
        <taxon>Ascomycota</taxon>
        <taxon>Pezizomycotina</taxon>
        <taxon>Sordariomycetes</taxon>
        <taxon>Hypocreomycetidae</taxon>
        <taxon>Glomerellales</taxon>
        <taxon>Glomerellaceae</taxon>
        <taxon>Colletotrichum</taxon>
        <taxon>Colletotrichum acutatum species complex</taxon>
    </lineage>
</organism>
<dbReference type="PRINTS" id="PR00081">
    <property type="entry name" value="GDHRDH"/>
</dbReference>
<dbReference type="SUPFAM" id="SSF51735">
    <property type="entry name" value="NAD(P)-binding Rossmann-fold domains"/>
    <property type="match status" value="1"/>
</dbReference>
<evidence type="ECO:0000313" key="1">
    <source>
        <dbReference type="EMBL" id="EXF73455.1"/>
    </source>
</evidence>
<comment type="caution">
    <text evidence="1">The sequence shown here is derived from an EMBL/GenBank/DDBJ whole genome shotgun (WGS) entry which is preliminary data.</text>
</comment>
<accession>A0A010Q9U9</accession>
<sequence>MPSYLVTGVNRGIGWGFLKKLSEHANNTVIGSVRDKASVEKKIAEELGDRSNIHIVEFELVDYESIKKSVQEVSEITGGKLDYVIANAAYVSPISTWLPIGKQAEKPEELEEDLLKSFKINVVGNVHLFSLFLPLILKGDVKKIIAISSGMADHEMVNQYRLEVSAPYSISKTGVNMAVSKFHAQYAQDGVLFMSICPGIVDTGHNQKLSEEHQEYFLKTGAIFNEYAPGVSLATPEDSVNDVLKVIYDSSLENGRGGEFISHLGNKRWLEAGAGSVAL</sequence>
<keyword evidence="2" id="KW-1185">Reference proteome</keyword>
<name>A0A010Q9U9_9PEZI</name>